<evidence type="ECO:0000259" key="2">
    <source>
        <dbReference type="PROSITE" id="PS50011"/>
    </source>
</evidence>
<dbReference type="InterPro" id="IPR051681">
    <property type="entry name" value="Ser/Thr_Kinases-Pseudokinases"/>
</dbReference>
<dbReference type="Proteomes" id="UP000002640">
    <property type="component" value="Unassembled WGS sequence"/>
</dbReference>
<dbReference type="InterPro" id="IPR000719">
    <property type="entry name" value="Prot_kinase_dom"/>
</dbReference>
<keyword evidence="1" id="KW-0472">Membrane</keyword>
<dbReference type="GeneID" id="20645106"/>
<dbReference type="STRING" id="1094619.G4YTD7"/>
<sequence>MDTTWQFDFYPLAPKSSSLLPMSSNNGRRLASSSSGSGSYLTAELPNNDSFVFDGTNSDLAQQLYYRALAGDSAEQLNADSLTWDNLDGLAQRALFWDSGFSLSSTNESVQIFTDGTHSMADLAVPISDFLSAGCSFKNCTQADNTTSYVDLGCTGDKLVSSTRCLIEDFEDDTSETVFTTMWATGGSPEMIPVPYVFKHVWTDGSSNNTYTVLAIHTVPWEREGNNGLGTPAIIGIIAACVVVAVLSVLGFLLVRRRNSRPNQGQAGLWDDDIITANRIPREKVHIDQLLSRGAFGEVYTGFFNSYQVAVKMMLPSTRRDIRMVNEFLAEARLTACMEHPRIVTFIGVAWDSFSDLCVVLEFMNGGDLRTLLSNYDKDGHPVGFDREKVTPAVIV</sequence>
<dbReference type="GO" id="GO:0004674">
    <property type="term" value="F:protein serine/threonine kinase activity"/>
    <property type="evidence" value="ECO:0007669"/>
    <property type="project" value="TreeGrafter"/>
</dbReference>
<dbReference type="PANTHER" id="PTHR44329">
    <property type="entry name" value="SERINE/THREONINE-PROTEIN KINASE TNNI3K-RELATED"/>
    <property type="match status" value="1"/>
</dbReference>
<evidence type="ECO:0000313" key="4">
    <source>
        <dbReference type="Proteomes" id="UP000002640"/>
    </source>
</evidence>
<dbReference type="Gene3D" id="3.30.200.20">
    <property type="entry name" value="Phosphorylase Kinase, domain 1"/>
    <property type="match status" value="1"/>
</dbReference>
<evidence type="ECO:0000256" key="1">
    <source>
        <dbReference type="SAM" id="Phobius"/>
    </source>
</evidence>
<feature type="domain" description="Protein kinase" evidence="2">
    <location>
        <begin position="285"/>
        <end position="396"/>
    </location>
</feature>
<dbReference type="SMR" id="G4YTD7"/>
<dbReference type="Pfam" id="PF07714">
    <property type="entry name" value="PK_Tyr_Ser-Thr"/>
    <property type="match status" value="1"/>
</dbReference>
<dbReference type="InterPro" id="IPR011009">
    <property type="entry name" value="Kinase-like_dom_sf"/>
</dbReference>
<dbReference type="RefSeq" id="XP_009518347.1">
    <property type="nucleotide sequence ID" value="XM_009520052.1"/>
</dbReference>
<feature type="transmembrane region" description="Helical" evidence="1">
    <location>
        <begin position="233"/>
        <end position="255"/>
    </location>
</feature>
<accession>G4YTD7</accession>
<dbReference type="SUPFAM" id="SSF56112">
    <property type="entry name" value="Protein kinase-like (PK-like)"/>
    <property type="match status" value="1"/>
</dbReference>
<dbReference type="PANTHER" id="PTHR44329:SF214">
    <property type="entry name" value="PROTEIN KINASE DOMAIN-CONTAINING PROTEIN"/>
    <property type="match status" value="1"/>
</dbReference>
<organism evidence="3 4">
    <name type="scientific">Phytophthora sojae (strain P6497)</name>
    <name type="common">Soybean stem and root rot agent</name>
    <name type="synonym">Phytophthora megasperma f. sp. glycines</name>
    <dbReference type="NCBI Taxonomy" id="1094619"/>
    <lineage>
        <taxon>Eukaryota</taxon>
        <taxon>Sar</taxon>
        <taxon>Stramenopiles</taxon>
        <taxon>Oomycota</taxon>
        <taxon>Peronosporomycetes</taxon>
        <taxon>Peronosporales</taxon>
        <taxon>Peronosporaceae</taxon>
        <taxon>Phytophthora</taxon>
    </lineage>
</organism>
<dbReference type="InterPro" id="IPR001245">
    <property type="entry name" value="Ser-Thr/Tyr_kinase_cat_dom"/>
</dbReference>
<keyword evidence="1" id="KW-1133">Transmembrane helix</keyword>
<gene>
    <name evidence="3" type="ORF">PHYSODRAFT_324320</name>
</gene>
<dbReference type="EMBL" id="JH159152">
    <property type="protein sequence ID" value="EGZ23059.1"/>
    <property type="molecule type" value="Genomic_DNA"/>
</dbReference>
<evidence type="ECO:0000313" key="3">
    <source>
        <dbReference type="EMBL" id="EGZ23059.1"/>
    </source>
</evidence>
<dbReference type="PROSITE" id="PS50011">
    <property type="entry name" value="PROTEIN_KINASE_DOM"/>
    <property type="match status" value="1"/>
</dbReference>
<dbReference type="AlphaFoldDB" id="G4YTD7"/>
<dbReference type="GO" id="GO:0005524">
    <property type="term" value="F:ATP binding"/>
    <property type="evidence" value="ECO:0007669"/>
    <property type="project" value="InterPro"/>
</dbReference>
<protein>
    <recommendedName>
        <fullName evidence="2">Protein kinase domain-containing protein</fullName>
    </recommendedName>
</protein>
<keyword evidence="1" id="KW-0812">Transmembrane</keyword>
<dbReference type="KEGG" id="psoj:PHYSODRAFT_324320"/>
<dbReference type="InParanoid" id="G4YTD7"/>
<keyword evidence="4" id="KW-1185">Reference proteome</keyword>
<name>G4YTD7_PHYSP</name>
<proteinExistence type="predicted"/>
<reference evidence="3 4" key="1">
    <citation type="journal article" date="2006" name="Science">
        <title>Phytophthora genome sequences uncover evolutionary origins and mechanisms of pathogenesis.</title>
        <authorList>
            <person name="Tyler B.M."/>
            <person name="Tripathy S."/>
            <person name="Zhang X."/>
            <person name="Dehal P."/>
            <person name="Jiang R.H."/>
            <person name="Aerts A."/>
            <person name="Arredondo F.D."/>
            <person name="Baxter L."/>
            <person name="Bensasson D."/>
            <person name="Beynon J.L."/>
            <person name="Chapman J."/>
            <person name="Damasceno C.M."/>
            <person name="Dorrance A.E."/>
            <person name="Dou D."/>
            <person name="Dickerman A.W."/>
            <person name="Dubchak I.L."/>
            <person name="Garbelotto M."/>
            <person name="Gijzen M."/>
            <person name="Gordon S.G."/>
            <person name="Govers F."/>
            <person name="Grunwald N.J."/>
            <person name="Huang W."/>
            <person name="Ivors K.L."/>
            <person name="Jones R.W."/>
            <person name="Kamoun S."/>
            <person name="Krampis K."/>
            <person name="Lamour K.H."/>
            <person name="Lee M.K."/>
            <person name="McDonald W.H."/>
            <person name="Medina M."/>
            <person name="Meijer H.J."/>
            <person name="Nordberg E.K."/>
            <person name="Maclean D.J."/>
            <person name="Ospina-Giraldo M.D."/>
            <person name="Morris P.F."/>
            <person name="Phuntumart V."/>
            <person name="Putnam N.H."/>
            <person name="Rash S."/>
            <person name="Rose J.K."/>
            <person name="Sakihama Y."/>
            <person name="Salamov A.A."/>
            <person name="Savidor A."/>
            <person name="Scheuring C.F."/>
            <person name="Smith B.M."/>
            <person name="Sobral B.W."/>
            <person name="Terry A."/>
            <person name="Torto-Alalibo T.A."/>
            <person name="Win J."/>
            <person name="Xu Z."/>
            <person name="Zhang H."/>
            <person name="Grigoriev I.V."/>
            <person name="Rokhsar D.S."/>
            <person name="Boore J.L."/>
        </authorList>
    </citation>
    <scope>NUCLEOTIDE SEQUENCE [LARGE SCALE GENOMIC DNA]</scope>
    <source>
        <strain evidence="3 4">P6497</strain>
    </source>
</reference>